<dbReference type="GeneTree" id="ENSGT00940000168737"/>
<keyword evidence="2" id="KW-1185">Reference proteome</keyword>
<dbReference type="Ensembl" id="ENSKMAT00000014515.1">
    <property type="protein sequence ID" value="ENSKMAP00000014304.1"/>
    <property type="gene ID" value="ENSKMAG00000010725.1"/>
</dbReference>
<dbReference type="Proteomes" id="UP000264800">
    <property type="component" value="Unplaced"/>
</dbReference>
<reference evidence="1" key="1">
    <citation type="submission" date="2025-08" db="UniProtKB">
        <authorList>
            <consortium name="Ensembl"/>
        </authorList>
    </citation>
    <scope>IDENTIFICATION</scope>
</reference>
<dbReference type="AlphaFoldDB" id="A0A3Q3AS67"/>
<protein>
    <submittedName>
        <fullName evidence="1">Uncharacterized protein</fullName>
    </submittedName>
</protein>
<dbReference type="PANTHER" id="PTHR33664">
    <property type="entry name" value="RCG26366"/>
    <property type="match status" value="1"/>
</dbReference>
<evidence type="ECO:0000313" key="1">
    <source>
        <dbReference type="Ensembl" id="ENSKMAP00000014304.1"/>
    </source>
</evidence>
<accession>A0A3Q3AS67</accession>
<dbReference type="PANTHER" id="PTHR33664:SF1">
    <property type="entry name" value="DYNEIN AXONEMAL ASSEMBLY FACTOR 9"/>
    <property type="match status" value="1"/>
</dbReference>
<reference evidence="1" key="2">
    <citation type="submission" date="2025-09" db="UniProtKB">
        <authorList>
            <consortium name="Ensembl"/>
        </authorList>
    </citation>
    <scope>IDENTIFICATION</scope>
</reference>
<organism evidence="1 2">
    <name type="scientific">Kryptolebias marmoratus</name>
    <name type="common">Mangrove killifish</name>
    <name type="synonym">Rivulus marmoratus</name>
    <dbReference type="NCBI Taxonomy" id="37003"/>
    <lineage>
        <taxon>Eukaryota</taxon>
        <taxon>Metazoa</taxon>
        <taxon>Chordata</taxon>
        <taxon>Craniata</taxon>
        <taxon>Vertebrata</taxon>
        <taxon>Euteleostomi</taxon>
        <taxon>Actinopterygii</taxon>
        <taxon>Neopterygii</taxon>
        <taxon>Teleostei</taxon>
        <taxon>Neoteleostei</taxon>
        <taxon>Acanthomorphata</taxon>
        <taxon>Ovalentaria</taxon>
        <taxon>Atherinomorphae</taxon>
        <taxon>Cyprinodontiformes</taxon>
        <taxon>Rivulidae</taxon>
        <taxon>Kryptolebias</taxon>
    </lineage>
</organism>
<name>A0A3Q3AS67_KRYMA</name>
<proteinExistence type="predicted"/>
<evidence type="ECO:0000313" key="2">
    <source>
        <dbReference type="Proteomes" id="UP000264800"/>
    </source>
</evidence>
<dbReference type="InterPro" id="IPR040342">
    <property type="entry name" value="DNAAF9"/>
</dbReference>
<sequence length="83" mass="9942">MKIKKTKNTLSPQEFQSIHAARHLDPLPAGYFYNGHQFVDIFGEKRNFHPNMEDFIQDYISEANEDIERFNRQREEQPDLFDP</sequence>
<dbReference type="OMA" id="FINNGYQ"/>